<dbReference type="SUPFAM" id="SSF49899">
    <property type="entry name" value="Concanavalin A-like lectins/glucanases"/>
    <property type="match status" value="1"/>
</dbReference>
<evidence type="ECO:0000256" key="2">
    <source>
        <dbReference type="SAM" id="SignalP"/>
    </source>
</evidence>
<comment type="similarity">
    <text evidence="1">Belongs to the glycosyl hydrolase 16 family.</text>
</comment>
<feature type="chain" id="PRO_5001711229" evidence="2">
    <location>
        <begin position="31"/>
        <end position="279"/>
    </location>
</feature>
<reference evidence="4 5" key="1">
    <citation type="submission" date="2014-07" db="EMBL/GenBank/DDBJ databases">
        <title>Genome Sequence of Rhodococcus opacus Strain R7, a Biodegrader of Mono- and Polycyclic Aromatic Hydrocarbons.</title>
        <authorList>
            <person name="Di Gennaro P."/>
            <person name="Zampolli J."/>
            <person name="Presti I."/>
            <person name="Cappelletti M."/>
            <person name="D'Ursi P."/>
            <person name="Orro A."/>
            <person name="Mezzelani A."/>
            <person name="Milanesi L."/>
        </authorList>
    </citation>
    <scope>NUCLEOTIDE SEQUENCE [LARGE SCALE GENOMIC DNA]</scope>
    <source>
        <strain evidence="4 5">R7</strain>
    </source>
</reference>
<evidence type="ECO:0000256" key="1">
    <source>
        <dbReference type="ARBA" id="ARBA00006865"/>
    </source>
</evidence>
<dbReference type="PANTHER" id="PTHR10963">
    <property type="entry name" value="GLYCOSYL HYDROLASE-RELATED"/>
    <property type="match status" value="1"/>
</dbReference>
<protein>
    <submittedName>
        <fullName evidence="4">Glucan endo-1,3-beta-D-glucosidase</fullName>
    </submittedName>
</protein>
<dbReference type="GO" id="GO:0004553">
    <property type="term" value="F:hydrolase activity, hydrolyzing O-glycosyl compounds"/>
    <property type="evidence" value="ECO:0007669"/>
    <property type="project" value="InterPro"/>
</dbReference>
<accession>A0A076EGA8</accession>
<dbReference type="InterPro" id="IPR000757">
    <property type="entry name" value="Beta-glucanase-like"/>
</dbReference>
<dbReference type="Pfam" id="PF00722">
    <property type="entry name" value="Glyco_hydro_16"/>
    <property type="match status" value="1"/>
</dbReference>
<dbReference type="EMBL" id="CP008947">
    <property type="protein sequence ID" value="AII05280.1"/>
    <property type="molecule type" value="Genomic_DNA"/>
</dbReference>
<proteinExistence type="inferred from homology"/>
<organism evidence="4 5">
    <name type="scientific">Rhodococcus opacus</name>
    <name type="common">Nocardia opaca</name>
    <dbReference type="NCBI Taxonomy" id="37919"/>
    <lineage>
        <taxon>Bacteria</taxon>
        <taxon>Bacillati</taxon>
        <taxon>Actinomycetota</taxon>
        <taxon>Actinomycetes</taxon>
        <taxon>Mycobacteriales</taxon>
        <taxon>Nocardiaceae</taxon>
        <taxon>Rhodococcus</taxon>
    </lineage>
</organism>
<dbReference type="Proteomes" id="UP000028488">
    <property type="component" value="Chromosome"/>
</dbReference>
<feature type="domain" description="GH16" evidence="3">
    <location>
        <begin position="40"/>
        <end position="279"/>
    </location>
</feature>
<dbReference type="GO" id="GO:0005975">
    <property type="term" value="P:carbohydrate metabolic process"/>
    <property type="evidence" value="ECO:0007669"/>
    <property type="project" value="InterPro"/>
</dbReference>
<sequence length="279" mass="29426">MRRMRSALFEIALTCSVALCALSLTPAVAAAVPGGAGVRTAYPGYTVIGSDEFDGPANAAPNPSFWGYDLGGGGWGNNEKQVYTDSRQNSRLDGNGRLVVEARRNGGGFTSARLVTRGKFDFTYGVIEARIQVPSGPGIHPAFWTLGSNINSVGWPACGEIDILEVIGDGSRYHAGVHGPTVGGGHWERSTDGSIGANLSAGFHDYALIKAPGRISVGIDGNIVGTVTTADLRPEERWVFDAPAYLLLDVAVGGNWPGPVTSSTRFPATMLVDWVRFSQ</sequence>
<evidence type="ECO:0000313" key="5">
    <source>
        <dbReference type="Proteomes" id="UP000028488"/>
    </source>
</evidence>
<name>A0A076EGA8_RHOOP</name>
<dbReference type="AlphaFoldDB" id="A0A076EGA8"/>
<evidence type="ECO:0000259" key="3">
    <source>
        <dbReference type="PROSITE" id="PS51762"/>
    </source>
</evidence>
<dbReference type="InterPro" id="IPR050546">
    <property type="entry name" value="Glycosyl_Hydrlase_16"/>
</dbReference>
<dbReference type="RefSeq" id="WP_128639317.1">
    <property type="nucleotide sequence ID" value="NZ_CP008947.1"/>
</dbReference>
<dbReference type="Gene3D" id="2.60.120.200">
    <property type="match status" value="1"/>
</dbReference>
<dbReference type="CDD" id="cd08023">
    <property type="entry name" value="GH16_laminarinase_like"/>
    <property type="match status" value="1"/>
</dbReference>
<dbReference type="PROSITE" id="PS51762">
    <property type="entry name" value="GH16_2"/>
    <property type="match status" value="1"/>
</dbReference>
<keyword evidence="2" id="KW-0732">Signal</keyword>
<dbReference type="PANTHER" id="PTHR10963:SF55">
    <property type="entry name" value="GLYCOSIDE HYDROLASE FAMILY 16 PROTEIN"/>
    <property type="match status" value="1"/>
</dbReference>
<feature type="signal peptide" evidence="2">
    <location>
        <begin position="1"/>
        <end position="30"/>
    </location>
</feature>
<gene>
    <name evidence="4" type="ORF">EP51_11905</name>
</gene>
<dbReference type="eggNOG" id="COG2273">
    <property type="taxonomic scope" value="Bacteria"/>
</dbReference>
<evidence type="ECO:0000313" key="4">
    <source>
        <dbReference type="EMBL" id="AII05280.1"/>
    </source>
</evidence>
<dbReference type="InterPro" id="IPR013320">
    <property type="entry name" value="ConA-like_dom_sf"/>
</dbReference>